<keyword evidence="1" id="KW-0732">Signal</keyword>
<sequence>MKTMLRTSGLLSLAGLAFLTACEEKTGTTPPPASGQSAYVISASVTGAGGTSSNYLLTSSTLSEGSVTALGNGLETATGTAWLFYGDSYLYRLQYNQGNAGVTTSYEMSSAGKVVARPSEYNIKRFTSYGPYGDYIITTSTGDVESAVDAEGNTAQGFLVSYLHVRNETTTLATLSQLSENFLGNGEYVTFAGILEANNKLYTAVIPMGLSKYGVKADGGKWVKYPDLVKTESGGSGSSAYEAGELQWTQYPDEAWVAIFDNENFENPILMKTDKISYACGRNRSQYYQTIWAADNGDVYVFSSAYAKIQTDPRQQTTLPSGVVRIKAGADAFDADYYFDIEAASGGQPMFRCWHIVGDYFLLQMYTQGLNSRGTGTTKMAVYKGETQEFKYVEGLPSVDVISSFSGIPYCEDGMAYIGVMTTDGNLPTVYRIDPSTAQATPGLQVNATSISSIGKLSFQQ</sequence>
<gene>
    <name evidence="2" type="ORF">H9888_00725</name>
</gene>
<dbReference type="InterPro" id="IPR025401">
    <property type="entry name" value="DUF4374"/>
</dbReference>
<dbReference type="Proteomes" id="UP000823926">
    <property type="component" value="Unassembled WGS sequence"/>
</dbReference>
<dbReference type="PROSITE" id="PS51257">
    <property type="entry name" value="PROKAR_LIPOPROTEIN"/>
    <property type="match status" value="1"/>
</dbReference>
<reference evidence="2" key="1">
    <citation type="journal article" date="2021" name="PeerJ">
        <title>Extensive microbial diversity within the chicken gut microbiome revealed by metagenomics and culture.</title>
        <authorList>
            <person name="Gilroy R."/>
            <person name="Ravi A."/>
            <person name="Getino M."/>
            <person name="Pursley I."/>
            <person name="Horton D.L."/>
            <person name="Alikhan N.F."/>
            <person name="Baker D."/>
            <person name="Gharbi K."/>
            <person name="Hall N."/>
            <person name="Watson M."/>
            <person name="Adriaenssens E.M."/>
            <person name="Foster-Nyarko E."/>
            <person name="Jarju S."/>
            <person name="Secka A."/>
            <person name="Antonio M."/>
            <person name="Oren A."/>
            <person name="Chaudhuri R.R."/>
            <person name="La Ragione R."/>
            <person name="Hildebrand F."/>
            <person name="Pallen M.J."/>
        </authorList>
    </citation>
    <scope>NUCLEOTIDE SEQUENCE</scope>
    <source>
        <strain evidence="2">ChiBcec15-1070</strain>
    </source>
</reference>
<reference evidence="2" key="2">
    <citation type="submission" date="2021-04" db="EMBL/GenBank/DDBJ databases">
        <authorList>
            <person name="Gilroy R."/>
        </authorList>
    </citation>
    <scope>NUCLEOTIDE SEQUENCE</scope>
    <source>
        <strain evidence="2">ChiBcec15-1070</strain>
    </source>
</reference>
<accession>A0A9D1QAW7</accession>
<dbReference type="AlphaFoldDB" id="A0A9D1QAW7"/>
<evidence type="ECO:0000256" key="1">
    <source>
        <dbReference type="SAM" id="SignalP"/>
    </source>
</evidence>
<name>A0A9D1QAW7_9BACT</name>
<evidence type="ECO:0000313" key="3">
    <source>
        <dbReference type="Proteomes" id="UP000823926"/>
    </source>
</evidence>
<proteinExistence type="predicted"/>
<feature type="signal peptide" evidence="1">
    <location>
        <begin position="1"/>
        <end position="17"/>
    </location>
</feature>
<comment type="caution">
    <text evidence="2">The sequence shown here is derived from an EMBL/GenBank/DDBJ whole genome shotgun (WGS) entry which is preliminary data.</text>
</comment>
<dbReference type="EMBL" id="DXHL01000005">
    <property type="protein sequence ID" value="HIW10000.1"/>
    <property type="molecule type" value="Genomic_DNA"/>
</dbReference>
<organism evidence="2 3">
    <name type="scientific">Candidatus Rikenella faecigallinarum</name>
    <dbReference type="NCBI Taxonomy" id="2838745"/>
    <lineage>
        <taxon>Bacteria</taxon>
        <taxon>Pseudomonadati</taxon>
        <taxon>Bacteroidota</taxon>
        <taxon>Bacteroidia</taxon>
        <taxon>Bacteroidales</taxon>
        <taxon>Rikenellaceae</taxon>
        <taxon>Rikenella</taxon>
    </lineage>
</organism>
<feature type="chain" id="PRO_5038680297" evidence="1">
    <location>
        <begin position="18"/>
        <end position="461"/>
    </location>
</feature>
<dbReference type="Pfam" id="PF14298">
    <property type="entry name" value="DUF4374"/>
    <property type="match status" value="1"/>
</dbReference>
<evidence type="ECO:0000313" key="2">
    <source>
        <dbReference type="EMBL" id="HIW10000.1"/>
    </source>
</evidence>
<protein>
    <submittedName>
        <fullName evidence="2">DUF4374 domain-containing protein</fullName>
    </submittedName>
</protein>